<dbReference type="GO" id="GO:0004518">
    <property type="term" value="F:nuclease activity"/>
    <property type="evidence" value="ECO:0007669"/>
    <property type="project" value="UniProtKB-KW"/>
</dbReference>
<accession>A0A4P1RGX5</accession>
<reference evidence="7 8" key="1">
    <citation type="journal article" date="2017" name="Plant Biotechnol. J.">
        <title>A comprehensive draft genome sequence for lupin (Lupinus angustifolius), an emerging health food: insights into plant-microbe interactions and legume evolution.</title>
        <authorList>
            <person name="Hane J.K."/>
            <person name="Ming Y."/>
            <person name="Kamphuis L.G."/>
            <person name="Nelson M.N."/>
            <person name="Garg G."/>
            <person name="Atkins C.A."/>
            <person name="Bayer P.E."/>
            <person name="Bravo A."/>
            <person name="Bringans S."/>
            <person name="Cannon S."/>
            <person name="Edwards D."/>
            <person name="Foley R."/>
            <person name="Gao L.L."/>
            <person name="Harrison M.J."/>
            <person name="Huang W."/>
            <person name="Hurgobin B."/>
            <person name="Li S."/>
            <person name="Liu C.W."/>
            <person name="McGrath A."/>
            <person name="Morahan G."/>
            <person name="Murray J."/>
            <person name="Weller J."/>
            <person name="Jian J."/>
            <person name="Singh K.B."/>
        </authorList>
    </citation>
    <scope>NUCLEOTIDE SEQUENCE [LARGE SCALE GENOMIC DNA]</scope>
    <source>
        <strain evidence="8">cv. Tanjil</strain>
        <tissue evidence="7">Whole plant</tissue>
    </source>
</reference>
<comment type="subcellular location">
    <subcellularLocation>
        <location evidence="1">Cytoplasm</location>
        <location evidence="1">Cytosol</location>
    </subcellularLocation>
</comment>
<dbReference type="GO" id="GO:0046872">
    <property type="term" value="F:metal ion binding"/>
    <property type="evidence" value="ECO:0007669"/>
    <property type="project" value="UniProtKB-KW"/>
</dbReference>
<dbReference type="OrthoDB" id="1567931at2759"/>
<dbReference type="SMART" id="SM01037">
    <property type="entry name" value="Bet_v_1"/>
    <property type="match status" value="1"/>
</dbReference>
<organism evidence="7 8">
    <name type="scientific">Lupinus angustifolius</name>
    <name type="common">Narrow-leaved blue lupine</name>
    <dbReference type="NCBI Taxonomy" id="3871"/>
    <lineage>
        <taxon>Eukaryota</taxon>
        <taxon>Viridiplantae</taxon>
        <taxon>Streptophyta</taxon>
        <taxon>Embryophyta</taxon>
        <taxon>Tracheophyta</taxon>
        <taxon>Spermatophyta</taxon>
        <taxon>Magnoliopsida</taxon>
        <taxon>eudicotyledons</taxon>
        <taxon>Gunneridae</taxon>
        <taxon>Pentapetalae</taxon>
        <taxon>rosids</taxon>
        <taxon>fabids</taxon>
        <taxon>Fabales</taxon>
        <taxon>Fabaceae</taxon>
        <taxon>Papilionoideae</taxon>
        <taxon>50 kb inversion clade</taxon>
        <taxon>genistoids sensu lato</taxon>
        <taxon>core genistoids</taxon>
        <taxon>Genisteae</taxon>
        <taxon>Lupinus</taxon>
    </lineage>
</organism>
<evidence type="ECO:0000256" key="4">
    <source>
        <dbReference type="ARBA" id="ARBA00022801"/>
    </source>
</evidence>
<dbReference type="GO" id="GO:0005829">
    <property type="term" value="C:cytosol"/>
    <property type="evidence" value="ECO:0007669"/>
    <property type="project" value="UniProtKB-SubCell"/>
</dbReference>
<dbReference type="Proteomes" id="UP000188354">
    <property type="component" value="Chromosome LG06"/>
</dbReference>
<dbReference type="CDD" id="cd07816">
    <property type="entry name" value="Bet_v1-like"/>
    <property type="match status" value="1"/>
</dbReference>
<name>A0A4P1RGX5_LUPAN</name>
<sequence>MATLEKIEAIIEIKTNADKYWRTFRDYRTVFPKVFSKYRSIEILEGDGKSVGSVLRHITFEGSLKSATEKIEAVDDEKRTLTYAVIDADILQDYKNYKGHISVTPKGNGSEVKWIAEYEKASQEVPDPISIKDYLVDTFLKLDAYIQKA</sequence>
<evidence type="ECO:0000259" key="6">
    <source>
        <dbReference type="SMART" id="SM01037"/>
    </source>
</evidence>
<dbReference type="Gramene" id="OIW10549">
    <property type="protein sequence ID" value="OIW10549"/>
    <property type="gene ID" value="TanjilG_15921"/>
</dbReference>
<evidence type="ECO:0000313" key="8">
    <source>
        <dbReference type="Proteomes" id="UP000188354"/>
    </source>
</evidence>
<protein>
    <recommendedName>
        <fullName evidence="6">Bet v I/Major latex protein domain-containing protein</fullName>
    </recommendedName>
</protein>
<evidence type="ECO:0000256" key="2">
    <source>
        <dbReference type="ARBA" id="ARBA00022722"/>
    </source>
</evidence>
<dbReference type="GO" id="GO:0016787">
    <property type="term" value="F:hydrolase activity"/>
    <property type="evidence" value="ECO:0007669"/>
    <property type="project" value="UniProtKB-KW"/>
</dbReference>
<keyword evidence="2" id="KW-0540">Nuclease</keyword>
<dbReference type="PANTHER" id="PTHR31907">
    <property type="entry name" value="MLP-LIKE PROTEIN 423"/>
    <property type="match status" value="1"/>
</dbReference>
<dbReference type="KEGG" id="lang:109349213"/>
<keyword evidence="8" id="KW-1185">Reference proteome</keyword>
<dbReference type="AlphaFoldDB" id="A0A4P1RGX5"/>
<dbReference type="SUPFAM" id="SSF55961">
    <property type="entry name" value="Bet v1-like"/>
    <property type="match status" value="1"/>
</dbReference>
<dbReference type="InterPro" id="IPR000916">
    <property type="entry name" value="Bet_v_I/MLP"/>
</dbReference>
<keyword evidence="5" id="KW-0106">Calcium</keyword>
<dbReference type="EMBL" id="CM007366">
    <property type="protein sequence ID" value="OIW10549.1"/>
    <property type="molecule type" value="Genomic_DNA"/>
</dbReference>
<evidence type="ECO:0000256" key="1">
    <source>
        <dbReference type="ARBA" id="ARBA00004514"/>
    </source>
</evidence>
<dbReference type="InterPro" id="IPR051761">
    <property type="entry name" value="MLP-like_ligand-binding"/>
</dbReference>
<evidence type="ECO:0000313" key="7">
    <source>
        <dbReference type="EMBL" id="OIW10549.1"/>
    </source>
</evidence>
<dbReference type="InterPro" id="IPR023393">
    <property type="entry name" value="START-like_dom_sf"/>
</dbReference>
<dbReference type="STRING" id="3871.A0A4P1RGX5"/>
<keyword evidence="3" id="KW-0479">Metal-binding</keyword>
<evidence type="ECO:0000256" key="3">
    <source>
        <dbReference type="ARBA" id="ARBA00022723"/>
    </source>
</evidence>
<dbReference type="Pfam" id="PF00407">
    <property type="entry name" value="Bet_v_1"/>
    <property type="match status" value="1"/>
</dbReference>
<dbReference type="Gene3D" id="3.30.530.20">
    <property type="match status" value="1"/>
</dbReference>
<proteinExistence type="predicted"/>
<dbReference type="GO" id="GO:0006952">
    <property type="term" value="P:defense response"/>
    <property type="evidence" value="ECO:0007669"/>
    <property type="project" value="InterPro"/>
</dbReference>
<evidence type="ECO:0000256" key="5">
    <source>
        <dbReference type="ARBA" id="ARBA00022837"/>
    </source>
</evidence>
<keyword evidence="4" id="KW-0378">Hydrolase</keyword>
<feature type="domain" description="Bet v I/Major latex protein" evidence="6">
    <location>
        <begin position="2"/>
        <end position="149"/>
    </location>
</feature>
<gene>
    <name evidence="7" type="ORF">TanjilG_15921</name>
</gene>